<dbReference type="InterPro" id="IPR008470">
    <property type="entry name" value="Uncharacterised_Ycf33"/>
</dbReference>
<evidence type="ECO:0000256" key="1">
    <source>
        <dbReference type="ARBA" id="ARBA00004474"/>
    </source>
</evidence>
<keyword evidence="5" id="KW-1133">Transmembrane helix</keyword>
<accession>A0A8F8SQV9</accession>
<evidence type="ECO:0000256" key="3">
    <source>
        <dbReference type="ARBA" id="ARBA00021584"/>
    </source>
</evidence>
<protein>
    <recommendedName>
        <fullName evidence="3">Uncharacterized protein ycf33</fullName>
    </recommendedName>
</protein>
<keyword evidence="5" id="KW-0472">Membrane</keyword>
<feature type="transmembrane region" description="Helical" evidence="5">
    <location>
        <begin position="12"/>
        <end position="30"/>
    </location>
</feature>
<sequence>MNDFWNNISRYPRFFVSSLVGLIFIILKPFKNLFSIKKFRLLLPLLFLLIISILYLTLMIMSGISA</sequence>
<evidence type="ECO:0000256" key="2">
    <source>
        <dbReference type="ARBA" id="ARBA00010985"/>
    </source>
</evidence>
<dbReference type="AlphaFoldDB" id="A0A8F8SQV9"/>
<evidence type="ECO:0000313" key="6">
    <source>
        <dbReference type="EMBL" id="QYB18846.1"/>
    </source>
</evidence>
<keyword evidence="4 6" id="KW-0934">Plastid</keyword>
<gene>
    <name evidence="6" type="primary">ycf33</name>
</gene>
<dbReference type="EMBL" id="MZ365053">
    <property type="protein sequence ID" value="QYB18846.1"/>
    <property type="molecule type" value="Genomic_DNA"/>
</dbReference>
<dbReference type="Pfam" id="PF05421">
    <property type="entry name" value="DUF751"/>
    <property type="match status" value="1"/>
</dbReference>
<comment type="similarity">
    <text evidence="2">Belongs to the ycf33 family.</text>
</comment>
<geneLocation type="plastid" evidence="6"/>
<dbReference type="GO" id="GO:0009536">
    <property type="term" value="C:plastid"/>
    <property type="evidence" value="ECO:0007669"/>
    <property type="project" value="UniProtKB-SubCell"/>
</dbReference>
<name>A0A8F8SQV9_9STRA</name>
<feature type="transmembrane region" description="Helical" evidence="5">
    <location>
        <begin position="42"/>
        <end position="64"/>
    </location>
</feature>
<evidence type="ECO:0000256" key="4">
    <source>
        <dbReference type="ARBA" id="ARBA00022640"/>
    </source>
</evidence>
<organism evidence="6">
    <name type="scientific">Climaconeis sp</name>
    <dbReference type="NCBI Taxonomy" id="2846830"/>
    <lineage>
        <taxon>Eukaryota</taxon>
        <taxon>Sar</taxon>
        <taxon>Stramenopiles</taxon>
        <taxon>Ochrophyta</taxon>
        <taxon>Bacillariophyta</taxon>
        <taxon>Bacillariophyceae</taxon>
        <taxon>Bacillariophycidae</taxon>
        <taxon>Naviculales</taxon>
        <taxon>Berkeleyaceae</taxon>
        <taxon>Climaconeis</taxon>
    </lineage>
</organism>
<reference evidence="6" key="1">
    <citation type="journal article" date="2021" name="Int. J. Mol. Sci.">
        <title>Extreme Enlargement of the Inverted Repeat Region in the Plastid Genomes of Diatoms from the Genus Climaconeis.</title>
        <authorList>
            <person name="Gastineau R."/>
            <person name="Davidovich N.A."/>
            <person name="Davidovich O.I."/>
            <person name="Lemieux C."/>
            <person name="Turmel M."/>
            <person name="Wrobel R.J."/>
            <person name="Witkowski A."/>
        </authorList>
    </citation>
    <scope>NUCLEOTIDE SEQUENCE</scope>
    <source>
        <strain evidence="6">SZCZ1890</strain>
    </source>
</reference>
<keyword evidence="5" id="KW-0812">Transmembrane</keyword>
<comment type="subcellular location">
    <subcellularLocation>
        <location evidence="1">Plastid</location>
    </subcellularLocation>
</comment>
<evidence type="ECO:0000256" key="5">
    <source>
        <dbReference type="SAM" id="Phobius"/>
    </source>
</evidence>
<proteinExistence type="inferred from homology"/>